<dbReference type="InterPro" id="IPR043767">
    <property type="entry name" value="DUF5713"/>
</dbReference>
<dbReference type="Proteomes" id="UP000005940">
    <property type="component" value="Chromosome"/>
</dbReference>
<reference evidence="1 2" key="1">
    <citation type="journal article" date="2012" name="J. Bacteriol.">
        <title>Draft genome of Streptomyces tsukubaensis NRRL 18488, the producer of the clinically important immunosuppressant tacrolimus (FK506).</title>
        <authorList>
            <person name="Barreiro C."/>
            <person name="Prieto C."/>
            <person name="Sola-Landa A."/>
            <person name="Solera E."/>
            <person name="Martinez-Castro M."/>
            <person name="Perez-Redondo R."/>
            <person name="Garcia-Estrada C."/>
            <person name="Aparicio J.F."/>
            <person name="Fernandez-Martinez L.T."/>
            <person name="Santos-Aberturas J."/>
            <person name="Salehi-Najafabadi Z."/>
            <person name="Rodriguez-Garcia A."/>
            <person name="Tauch A."/>
            <person name="Martin J.F."/>
        </authorList>
    </citation>
    <scope>NUCLEOTIDE SEQUENCE [LARGE SCALE GENOMIC DNA]</scope>
    <source>
        <strain evidence="2">DSM 42081 / NBRC 108919 / NRRL 18488 / 9993</strain>
    </source>
</reference>
<gene>
    <name evidence="1" type="ORF">STSU_020795</name>
</gene>
<accession>I2N0B5</accession>
<evidence type="ECO:0000313" key="2">
    <source>
        <dbReference type="Proteomes" id="UP000005940"/>
    </source>
</evidence>
<dbReference type="AlphaFoldDB" id="I2N0B5"/>
<sequence length="113" mass="12792">MAITNEKVAGYAFLEKLFGDSYYPQELIAEGRTILLELCERIERQRPADLAALYALTAVATERFNELDGKMRDAGSEIETVARDEIAVDFHFVAKAYGFPEADIEELVAERDW</sequence>
<organism evidence="1 2">
    <name type="scientific">Streptomyces tsukubensis (strain DSM 42081 / NBRC 108919 / NRRL 18488 / 9993)</name>
    <dbReference type="NCBI Taxonomy" id="1114943"/>
    <lineage>
        <taxon>Bacteria</taxon>
        <taxon>Bacillati</taxon>
        <taxon>Actinomycetota</taxon>
        <taxon>Actinomycetes</taxon>
        <taxon>Kitasatosporales</taxon>
        <taxon>Streptomycetaceae</taxon>
        <taxon>Streptomyces</taxon>
    </lineage>
</organism>
<dbReference type="EMBL" id="CP029159">
    <property type="protein sequence ID" value="QKM69241.1"/>
    <property type="molecule type" value="Genomic_DNA"/>
</dbReference>
<evidence type="ECO:0000313" key="1">
    <source>
        <dbReference type="EMBL" id="QKM69241.1"/>
    </source>
</evidence>
<protein>
    <submittedName>
        <fullName evidence="1">Uncharacterized protein</fullName>
    </submittedName>
</protein>
<dbReference type="RefSeq" id="WP_006348656.1">
    <property type="nucleotide sequence ID" value="NZ_CP029159.1"/>
</dbReference>
<dbReference type="Pfam" id="PF18977">
    <property type="entry name" value="DUF5713"/>
    <property type="match status" value="1"/>
</dbReference>
<proteinExistence type="predicted"/>
<keyword evidence="2" id="KW-1185">Reference proteome</keyword>
<name>I2N0B5_STRT9</name>